<comment type="caution">
    <text evidence="5">The sequence shown here is derived from an EMBL/GenBank/DDBJ whole genome shotgun (WGS) entry which is preliminary data.</text>
</comment>
<organism evidence="5 6">
    <name type="scientific">Platanthera guangdongensis</name>
    <dbReference type="NCBI Taxonomy" id="2320717"/>
    <lineage>
        <taxon>Eukaryota</taxon>
        <taxon>Viridiplantae</taxon>
        <taxon>Streptophyta</taxon>
        <taxon>Embryophyta</taxon>
        <taxon>Tracheophyta</taxon>
        <taxon>Spermatophyta</taxon>
        <taxon>Magnoliopsida</taxon>
        <taxon>Liliopsida</taxon>
        <taxon>Asparagales</taxon>
        <taxon>Orchidaceae</taxon>
        <taxon>Orchidoideae</taxon>
        <taxon>Orchideae</taxon>
        <taxon>Orchidinae</taxon>
        <taxon>Platanthera</taxon>
    </lineage>
</organism>
<dbReference type="EMBL" id="JBBWWR010000005">
    <property type="protein sequence ID" value="KAK8965983.1"/>
    <property type="molecule type" value="Genomic_DNA"/>
</dbReference>
<feature type="domain" description="Tify" evidence="3">
    <location>
        <begin position="667"/>
        <end position="711"/>
    </location>
</feature>
<proteinExistence type="predicted"/>
<reference evidence="5 6" key="1">
    <citation type="journal article" date="2022" name="Nat. Plants">
        <title>Genomes of leafy and leafless Platanthera orchids illuminate the evolution of mycoheterotrophy.</title>
        <authorList>
            <person name="Li M.H."/>
            <person name="Liu K.W."/>
            <person name="Li Z."/>
            <person name="Lu H.C."/>
            <person name="Ye Q.L."/>
            <person name="Zhang D."/>
            <person name="Wang J.Y."/>
            <person name="Li Y.F."/>
            <person name="Zhong Z.M."/>
            <person name="Liu X."/>
            <person name="Yu X."/>
            <person name="Liu D.K."/>
            <person name="Tu X.D."/>
            <person name="Liu B."/>
            <person name="Hao Y."/>
            <person name="Liao X.Y."/>
            <person name="Jiang Y.T."/>
            <person name="Sun W.H."/>
            <person name="Chen J."/>
            <person name="Chen Y.Q."/>
            <person name="Ai Y."/>
            <person name="Zhai J.W."/>
            <person name="Wu S.S."/>
            <person name="Zhou Z."/>
            <person name="Hsiao Y.Y."/>
            <person name="Wu W.L."/>
            <person name="Chen Y.Y."/>
            <person name="Lin Y.F."/>
            <person name="Hsu J.L."/>
            <person name="Li C.Y."/>
            <person name="Wang Z.W."/>
            <person name="Zhao X."/>
            <person name="Zhong W.Y."/>
            <person name="Ma X.K."/>
            <person name="Ma L."/>
            <person name="Huang J."/>
            <person name="Chen G.Z."/>
            <person name="Huang M.Z."/>
            <person name="Huang L."/>
            <person name="Peng D.H."/>
            <person name="Luo Y.B."/>
            <person name="Zou S.Q."/>
            <person name="Chen S.P."/>
            <person name="Lan S."/>
            <person name="Tsai W.C."/>
            <person name="Van de Peer Y."/>
            <person name="Liu Z.J."/>
        </authorList>
    </citation>
    <scope>NUCLEOTIDE SEQUENCE [LARGE SCALE GENOMIC DNA]</scope>
    <source>
        <strain evidence="5">Lor288</strain>
    </source>
</reference>
<dbReference type="Pfam" id="PF16135">
    <property type="entry name" value="TDBD"/>
    <property type="match status" value="3"/>
</dbReference>
<feature type="domain" description="Tify" evidence="3">
    <location>
        <begin position="478"/>
        <end position="533"/>
    </location>
</feature>
<evidence type="ECO:0008006" key="7">
    <source>
        <dbReference type="Google" id="ProtNLM"/>
    </source>
</evidence>
<evidence type="ECO:0000259" key="4">
    <source>
        <dbReference type="Pfam" id="PF23209"/>
    </source>
</evidence>
<keyword evidence="6" id="KW-1185">Reference proteome</keyword>
<name>A0ABR2MP65_9ASPA</name>
<accession>A0ABR2MP65</accession>
<dbReference type="PANTHER" id="PTHR47025:SF2">
    <property type="entry name" value="AUTOIMMUNE REGULATOR"/>
    <property type="match status" value="1"/>
</dbReference>
<dbReference type="Gene3D" id="3.40.630.30">
    <property type="match status" value="1"/>
</dbReference>
<feature type="domain" description="Increased DNA methylation 1 C-terminal" evidence="4">
    <location>
        <begin position="899"/>
        <end position="1010"/>
    </location>
</feature>
<evidence type="ECO:0000256" key="1">
    <source>
        <dbReference type="ARBA" id="ARBA00004123"/>
    </source>
</evidence>
<keyword evidence="2" id="KW-0539">Nucleus</keyword>
<dbReference type="Pfam" id="PF23209">
    <property type="entry name" value="IDM1_C"/>
    <property type="match status" value="1"/>
</dbReference>
<dbReference type="InterPro" id="IPR056511">
    <property type="entry name" value="IDM1_C"/>
</dbReference>
<dbReference type="InterPro" id="IPR032308">
    <property type="entry name" value="TDBD"/>
</dbReference>
<protein>
    <recommendedName>
        <fullName evidence="7">N-acetyltransferase domain-containing protein</fullName>
    </recommendedName>
</protein>
<evidence type="ECO:0000313" key="6">
    <source>
        <dbReference type="Proteomes" id="UP001412067"/>
    </source>
</evidence>
<dbReference type="CDD" id="cd15489">
    <property type="entry name" value="PHD_SF"/>
    <property type="match status" value="1"/>
</dbReference>
<feature type="domain" description="Tify" evidence="3">
    <location>
        <begin position="232"/>
        <end position="286"/>
    </location>
</feature>
<comment type="subcellular location">
    <subcellularLocation>
        <location evidence="1">Nucleus</location>
    </subcellularLocation>
</comment>
<evidence type="ECO:0000313" key="5">
    <source>
        <dbReference type="EMBL" id="KAK8965983.1"/>
    </source>
</evidence>
<dbReference type="PANTHER" id="PTHR47025">
    <property type="entry name" value="AUTOIMMUNE REGULATOR"/>
    <property type="match status" value="1"/>
</dbReference>
<dbReference type="Proteomes" id="UP001412067">
    <property type="component" value="Unassembled WGS sequence"/>
</dbReference>
<sequence length="1122" mass="125416">MVNVYIRRKKNFVIFYSRRRRGFETQGPSSIPYFKDTTSLKEDVRNNGFFSNTNDFTDIGFVEGIPTPCISVMSHENTKLEFESNATVTTIKPENGSVLDTQEILPKAEKDRIPVDIGLINNESLLTVIQQLTSSLRLSKRPRSARKPTSSASRKWSRFEYSASDDSKQKASHFGESASVCCEVIPKTPIKEDKISKLTSRSLVSDVHSLLSTGVLEGAPVKYMKDNVELSGIVTTSGIYCGCSLCNFKEVVSSLKFEKHARSKSHNQNANIFLENGISLYALSKELKNVSPKSLGRMIAEKFGYPTIMEVYKDWKGNTILYRNEVESSNQKNFPDLVDQLQANLNFPKGPRSTRTKKPPLSATSKVNHKVSRQLTFCDVDPQHPPAHKKRGVDIVSSNDELSSKKSSEITSLDAYESNIREFISQNVKDLNIGKKKAIILSKYTPESLLSTVSCLLATGLLDGIMVNYKKDEIDLRGIIKDIGICCGCESCRFSKVLSSLDFGKHGGGEASRDLNDYIFVNDKITLSSLVRELENLPLGLLSGELVQKMIGCQPNIVCFLAWKESFRDKKSNPRRTSGDDVKNPLAHVFCHNKPSAAERLRLCGSEDNFPLLSGEDVKVNLPRKGEKTMKHKEQDFHQQIFDLLNDGSKLSYRSHGEEVLAGHKFGKNILCSCCNLMLSASKFEAHAGHEKRRKPYHSIYTSYHKSLNQIAMLLLLDAPSINPINVLIPSYPTDKQSPPHASSPLRFHSRRLLAPCNLCSCVLCRNGEASLNFGNICDSTMLFCGQCGGMFHVGCLRNHGICNVVGRPCPSDIWLCGDKCKKVHTDLLDFLQEGSMIIPESLLNLLRRTSVGNTFNEETKFGVHWQLLSGRFHGDKSKSLLQQVTTVFQEAFGAVYKRHRDVLSTMVNGEKGVAEFFGGMFCAVLTVKSIIVSAALLRVFDNRVAELLLAATPKERRGEGYFKILLWKIEEMLRLMKVENMIVAADEQSLPMWVEKFGFFKLSIDKARLFFSGEVVAAAGCSYTGQPNRRGDDLGPSVLKNVDAVDMISYKLADSVEKTAGGKSASNVDDIYIALAQMTDLDRGDFLKTMDILCHDNVKRDIFMRLPEDMNGVWLRMQFDR</sequence>
<evidence type="ECO:0000256" key="2">
    <source>
        <dbReference type="ARBA" id="ARBA00023242"/>
    </source>
</evidence>
<dbReference type="SUPFAM" id="SSF55729">
    <property type="entry name" value="Acyl-CoA N-acyltransferases (Nat)"/>
    <property type="match status" value="1"/>
</dbReference>
<dbReference type="InterPro" id="IPR016181">
    <property type="entry name" value="Acyl_CoA_acyltransferase"/>
</dbReference>
<gene>
    <name evidence="5" type="ORF">KSP40_PGU009862</name>
</gene>
<evidence type="ECO:0000259" key="3">
    <source>
        <dbReference type="Pfam" id="PF16135"/>
    </source>
</evidence>